<name>A0A9X2I7P4_9FLAO</name>
<gene>
    <name evidence="2" type="ORF">MKO06_03765</name>
</gene>
<dbReference type="Gene3D" id="3.90.105.50">
    <property type="match status" value="1"/>
</dbReference>
<comment type="caution">
    <text evidence="2">The sequence shown here is derived from an EMBL/GenBank/DDBJ whole genome shotgun (WGS) entry which is preliminary data.</text>
</comment>
<dbReference type="GO" id="GO:0003677">
    <property type="term" value="F:DNA binding"/>
    <property type="evidence" value="ECO:0007669"/>
    <property type="project" value="InterPro"/>
</dbReference>
<evidence type="ECO:0000313" key="2">
    <source>
        <dbReference type="EMBL" id="MCP9199011.1"/>
    </source>
</evidence>
<evidence type="ECO:0000313" key="3">
    <source>
        <dbReference type="Proteomes" id="UP001155280"/>
    </source>
</evidence>
<accession>A0A9X2I7P4</accession>
<dbReference type="RefSeq" id="WP_241551004.1">
    <property type="nucleotide sequence ID" value="NZ_JANCNS010000001.1"/>
</dbReference>
<dbReference type="InterPro" id="IPR010093">
    <property type="entry name" value="SinI_DNA-bd"/>
</dbReference>
<reference evidence="2" key="1">
    <citation type="submission" date="2022-07" db="EMBL/GenBank/DDBJ databases">
        <title>Gramela sediminis sp. nov., isolated from deep-sea sediment of the Indian Ocean.</title>
        <authorList>
            <person name="Shi H."/>
        </authorList>
    </citation>
    <scope>NUCLEOTIDE SEQUENCE</scope>
    <source>
        <strain evidence="2">GC03-9</strain>
    </source>
</reference>
<dbReference type="InterPro" id="IPR009061">
    <property type="entry name" value="DNA-bd_dom_put_sf"/>
</dbReference>
<dbReference type="Pfam" id="PF12728">
    <property type="entry name" value="HTH_17"/>
    <property type="match status" value="1"/>
</dbReference>
<dbReference type="InterPro" id="IPR041657">
    <property type="entry name" value="HTH_17"/>
</dbReference>
<evidence type="ECO:0000259" key="1">
    <source>
        <dbReference type="Pfam" id="PF12728"/>
    </source>
</evidence>
<dbReference type="NCBIfam" id="TIGR01764">
    <property type="entry name" value="excise"/>
    <property type="match status" value="1"/>
</dbReference>
<dbReference type="SUPFAM" id="SSF46955">
    <property type="entry name" value="Putative DNA-binding domain"/>
    <property type="match status" value="1"/>
</dbReference>
<feature type="domain" description="Helix-turn-helix" evidence="1">
    <location>
        <begin position="22"/>
        <end position="72"/>
    </location>
</feature>
<protein>
    <submittedName>
        <fullName evidence="2">Helix-turn-helix domain-containing protein</fullName>
    </submittedName>
</protein>
<organism evidence="2 3">
    <name type="scientific">Christiangramia oceanisediminis</name>
    <dbReference type="NCBI Taxonomy" id="2920386"/>
    <lineage>
        <taxon>Bacteria</taxon>
        <taxon>Pseudomonadati</taxon>
        <taxon>Bacteroidota</taxon>
        <taxon>Flavobacteriia</taxon>
        <taxon>Flavobacteriales</taxon>
        <taxon>Flavobacteriaceae</taxon>
        <taxon>Christiangramia</taxon>
    </lineage>
</organism>
<dbReference type="EMBL" id="JANCNS010000001">
    <property type="protein sequence ID" value="MCP9199011.1"/>
    <property type="molecule type" value="Genomic_DNA"/>
</dbReference>
<dbReference type="AlphaFoldDB" id="A0A9X2I7P4"/>
<dbReference type="InterPro" id="IPR038148">
    <property type="entry name" value="Tn1545/Tn916_Xis"/>
</dbReference>
<proteinExistence type="predicted"/>
<keyword evidence="3" id="KW-1185">Reference proteome</keyword>
<sequence>MSKDIYLPQNVSDQLYFLKPILTFEEACKYAGLSKSYMYQHTSAGNIPFYKPEGRKIYFKRIELEEWMLRNRQSSNAEIKSKAAKHSLT</sequence>
<dbReference type="Proteomes" id="UP001155280">
    <property type="component" value="Unassembled WGS sequence"/>
</dbReference>